<name>A0AA39KJ50_9AGAR</name>
<keyword evidence="2" id="KW-1185">Reference proteome</keyword>
<evidence type="ECO:0000313" key="2">
    <source>
        <dbReference type="Proteomes" id="UP001175227"/>
    </source>
</evidence>
<reference evidence="1" key="1">
    <citation type="submission" date="2023-06" db="EMBL/GenBank/DDBJ databases">
        <authorList>
            <consortium name="Lawrence Berkeley National Laboratory"/>
            <person name="Ahrendt S."/>
            <person name="Sahu N."/>
            <person name="Indic B."/>
            <person name="Wong-Bajracharya J."/>
            <person name="Merenyi Z."/>
            <person name="Ke H.-M."/>
            <person name="Monk M."/>
            <person name="Kocsube S."/>
            <person name="Drula E."/>
            <person name="Lipzen A."/>
            <person name="Balint B."/>
            <person name="Henrissat B."/>
            <person name="Andreopoulos B."/>
            <person name="Martin F.M."/>
            <person name="Harder C.B."/>
            <person name="Rigling D."/>
            <person name="Ford K.L."/>
            <person name="Foster G.D."/>
            <person name="Pangilinan J."/>
            <person name="Papanicolaou A."/>
            <person name="Barry K."/>
            <person name="LaButti K."/>
            <person name="Viragh M."/>
            <person name="Koriabine M."/>
            <person name="Yan M."/>
            <person name="Riley R."/>
            <person name="Champramary S."/>
            <person name="Plett K.L."/>
            <person name="Tsai I.J."/>
            <person name="Slot J."/>
            <person name="Sipos G."/>
            <person name="Plett J."/>
            <person name="Nagy L.G."/>
            <person name="Grigoriev I.V."/>
        </authorList>
    </citation>
    <scope>NUCLEOTIDE SEQUENCE</scope>
    <source>
        <strain evidence="1">ICMP 16352</strain>
    </source>
</reference>
<sequence>MSAVHPLYPSENCAETTYHHPATRLPNTLNTRNCSETTDRRPGSMVNSTIRNCSETTYRHPASEVLMIVVWKYVPTTDLFLQSELCWWLACVVAPEPRYQH</sequence>
<comment type="caution">
    <text evidence="1">The sequence shown here is derived from an EMBL/GenBank/DDBJ whole genome shotgun (WGS) entry which is preliminary data.</text>
</comment>
<protein>
    <submittedName>
        <fullName evidence="1">Uncharacterized protein</fullName>
    </submittedName>
</protein>
<dbReference type="AlphaFoldDB" id="A0AA39KJ50"/>
<dbReference type="EMBL" id="JAUEPR010000173">
    <property type="protein sequence ID" value="KAK0460378.1"/>
    <property type="molecule type" value="Genomic_DNA"/>
</dbReference>
<accession>A0AA39KJ50</accession>
<organism evidence="1 2">
    <name type="scientific">Armillaria novae-zelandiae</name>
    <dbReference type="NCBI Taxonomy" id="153914"/>
    <lineage>
        <taxon>Eukaryota</taxon>
        <taxon>Fungi</taxon>
        <taxon>Dikarya</taxon>
        <taxon>Basidiomycota</taxon>
        <taxon>Agaricomycotina</taxon>
        <taxon>Agaricomycetes</taxon>
        <taxon>Agaricomycetidae</taxon>
        <taxon>Agaricales</taxon>
        <taxon>Marasmiineae</taxon>
        <taxon>Physalacriaceae</taxon>
        <taxon>Armillaria</taxon>
    </lineage>
</organism>
<proteinExistence type="predicted"/>
<dbReference type="Proteomes" id="UP001175227">
    <property type="component" value="Unassembled WGS sequence"/>
</dbReference>
<gene>
    <name evidence="1" type="ORF">IW261DRAFT_1577630</name>
</gene>
<evidence type="ECO:0000313" key="1">
    <source>
        <dbReference type="EMBL" id="KAK0460378.1"/>
    </source>
</evidence>